<dbReference type="AlphaFoldDB" id="A0A6L3VPI2"/>
<dbReference type="Gene3D" id="3.30.565.10">
    <property type="entry name" value="Histidine kinase-like ATPase, C-terminal domain"/>
    <property type="match status" value="1"/>
</dbReference>
<dbReference type="SUPFAM" id="SSF55874">
    <property type="entry name" value="ATPase domain of HSP90 chaperone/DNA topoisomerase II/histidine kinase"/>
    <property type="match status" value="1"/>
</dbReference>
<accession>A0A6L3VPI2</accession>
<dbReference type="InterPro" id="IPR005467">
    <property type="entry name" value="His_kinase_dom"/>
</dbReference>
<feature type="transmembrane region" description="Helical" evidence="7">
    <location>
        <begin position="106"/>
        <end position="128"/>
    </location>
</feature>
<dbReference type="InterPro" id="IPR003594">
    <property type="entry name" value="HATPase_dom"/>
</dbReference>
<feature type="domain" description="Histidine kinase" evidence="8">
    <location>
        <begin position="323"/>
        <end position="415"/>
    </location>
</feature>
<keyword evidence="7" id="KW-1133">Transmembrane helix</keyword>
<proteinExistence type="predicted"/>
<reference evidence="9 10" key="1">
    <citation type="submission" date="2019-09" db="EMBL/GenBank/DDBJ databases">
        <title>Actinomadura physcomitrii sp. nov., a novel actinomycete isolated from moss [Physcomitrium sphaericum (Ludw) Fuernr].</title>
        <authorList>
            <person name="Liu C."/>
            <person name="Zhuang X."/>
        </authorList>
    </citation>
    <scope>NUCLEOTIDE SEQUENCE [LARGE SCALE GENOMIC DNA]</scope>
    <source>
        <strain evidence="9 10">CYP1-1B</strain>
    </source>
</reference>
<sequence>MGGISRPSRLCGGKPGHSHHPPQQKGRLKPPRTSRSNAGIPAARGDVPDAGSAADSGLAAAGRGRYGTGVDRRVFGIWTAIVSLLALVDALGWWKDYADGANSVGLGLAQTMASSLTWLPVNISVYLLTMWFPVRRPHMVRAVLIHLAGYLVALCWLSGRMFLFDPVLHWLPPGRGFGDEYLRNLGAYLAMYFEWVGVAHGVYYFVQHRRRREQLARAREQLTRSELQALRAQVRPHFLFNAMNTIASFVHDDPSRAEEMVVRLSALLRRSLEHDGSLEVTLREDLEVLSAYVDIEQARFEDRLAVDWRLHPGALDALVPPLLLQPLVENAVRHGISPRDAPGTVTITARPEGSWLRLIVADDGVGLPPGRPRTGIGLANARARLAQMYGAERRFSVEPRPGGGVAATVRLPLRTARA</sequence>
<evidence type="ECO:0000256" key="5">
    <source>
        <dbReference type="SAM" id="Coils"/>
    </source>
</evidence>
<keyword evidence="7" id="KW-0472">Membrane</keyword>
<dbReference type="PANTHER" id="PTHR34220:SF7">
    <property type="entry name" value="SENSOR HISTIDINE KINASE YPDA"/>
    <property type="match status" value="1"/>
</dbReference>
<organism evidence="9 10">
    <name type="scientific">Actinomadura montaniterrae</name>
    <dbReference type="NCBI Taxonomy" id="1803903"/>
    <lineage>
        <taxon>Bacteria</taxon>
        <taxon>Bacillati</taxon>
        <taxon>Actinomycetota</taxon>
        <taxon>Actinomycetes</taxon>
        <taxon>Streptosporangiales</taxon>
        <taxon>Thermomonosporaceae</taxon>
        <taxon>Actinomadura</taxon>
    </lineage>
</organism>
<evidence type="ECO:0000256" key="1">
    <source>
        <dbReference type="ARBA" id="ARBA00000085"/>
    </source>
</evidence>
<evidence type="ECO:0000256" key="4">
    <source>
        <dbReference type="ARBA" id="ARBA00023012"/>
    </source>
</evidence>
<feature type="transmembrane region" description="Helical" evidence="7">
    <location>
        <begin position="140"/>
        <end position="163"/>
    </location>
</feature>
<feature type="compositionally biased region" description="Basic residues" evidence="6">
    <location>
        <begin position="16"/>
        <end position="32"/>
    </location>
</feature>
<dbReference type="Pfam" id="PF02518">
    <property type="entry name" value="HATPase_c"/>
    <property type="match status" value="1"/>
</dbReference>
<dbReference type="PRINTS" id="PR00344">
    <property type="entry name" value="BCTRLSENSOR"/>
</dbReference>
<dbReference type="GO" id="GO:0016020">
    <property type="term" value="C:membrane"/>
    <property type="evidence" value="ECO:0007669"/>
    <property type="project" value="InterPro"/>
</dbReference>
<keyword evidence="5" id="KW-0175">Coiled coil</keyword>
<keyword evidence="4" id="KW-0902">Two-component regulatory system</keyword>
<dbReference type="SMART" id="SM00387">
    <property type="entry name" value="HATPase_c"/>
    <property type="match status" value="1"/>
</dbReference>
<gene>
    <name evidence="9" type="ORF">F9B16_33500</name>
</gene>
<dbReference type="OrthoDB" id="2514702at2"/>
<dbReference type="InterPro" id="IPR036890">
    <property type="entry name" value="HATPase_C_sf"/>
</dbReference>
<dbReference type="InterPro" id="IPR004358">
    <property type="entry name" value="Sig_transdc_His_kin-like_C"/>
</dbReference>
<keyword evidence="7" id="KW-0812">Transmembrane</keyword>
<dbReference type="EC" id="2.7.13.3" evidence="2"/>
<keyword evidence="3" id="KW-0808">Transferase</keyword>
<name>A0A6L3VPI2_9ACTN</name>
<keyword evidence="3" id="KW-0418">Kinase</keyword>
<evidence type="ECO:0000259" key="8">
    <source>
        <dbReference type="PROSITE" id="PS50109"/>
    </source>
</evidence>
<dbReference type="PANTHER" id="PTHR34220">
    <property type="entry name" value="SENSOR HISTIDINE KINASE YPDA"/>
    <property type="match status" value="1"/>
</dbReference>
<evidence type="ECO:0000313" key="9">
    <source>
        <dbReference type="EMBL" id="KAB2370959.1"/>
    </source>
</evidence>
<keyword evidence="10" id="KW-1185">Reference proteome</keyword>
<evidence type="ECO:0000256" key="2">
    <source>
        <dbReference type="ARBA" id="ARBA00012438"/>
    </source>
</evidence>
<feature type="region of interest" description="Disordered" evidence="6">
    <location>
        <begin position="1"/>
        <end position="51"/>
    </location>
</feature>
<dbReference type="GO" id="GO:0000155">
    <property type="term" value="F:phosphorelay sensor kinase activity"/>
    <property type="evidence" value="ECO:0007669"/>
    <property type="project" value="InterPro"/>
</dbReference>
<evidence type="ECO:0000313" key="10">
    <source>
        <dbReference type="Proteomes" id="UP000483004"/>
    </source>
</evidence>
<comment type="catalytic activity">
    <reaction evidence="1">
        <text>ATP + protein L-histidine = ADP + protein N-phospho-L-histidine.</text>
        <dbReference type="EC" id="2.7.13.3"/>
    </reaction>
</comment>
<dbReference type="InterPro" id="IPR010559">
    <property type="entry name" value="Sig_transdc_His_kin_internal"/>
</dbReference>
<evidence type="ECO:0000256" key="6">
    <source>
        <dbReference type="SAM" id="MobiDB-lite"/>
    </source>
</evidence>
<evidence type="ECO:0000256" key="7">
    <source>
        <dbReference type="SAM" id="Phobius"/>
    </source>
</evidence>
<dbReference type="Proteomes" id="UP000483004">
    <property type="component" value="Unassembled WGS sequence"/>
</dbReference>
<feature type="transmembrane region" description="Helical" evidence="7">
    <location>
        <begin position="75"/>
        <end position="94"/>
    </location>
</feature>
<protein>
    <recommendedName>
        <fullName evidence="2">histidine kinase</fullName>
        <ecNumber evidence="2">2.7.13.3</ecNumber>
    </recommendedName>
</protein>
<evidence type="ECO:0000256" key="3">
    <source>
        <dbReference type="ARBA" id="ARBA00022777"/>
    </source>
</evidence>
<feature type="coiled-coil region" evidence="5">
    <location>
        <begin position="208"/>
        <end position="235"/>
    </location>
</feature>
<feature type="transmembrane region" description="Helical" evidence="7">
    <location>
        <begin position="185"/>
        <end position="206"/>
    </location>
</feature>
<dbReference type="Pfam" id="PF06580">
    <property type="entry name" value="His_kinase"/>
    <property type="match status" value="1"/>
</dbReference>
<dbReference type="PROSITE" id="PS50109">
    <property type="entry name" value="HIS_KIN"/>
    <property type="match status" value="1"/>
</dbReference>
<dbReference type="EMBL" id="WBMR01000134">
    <property type="protein sequence ID" value="KAB2370959.1"/>
    <property type="molecule type" value="Genomic_DNA"/>
</dbReference>
<comment type="caution">
    <text evidence="9">The sequence shown here is derived from an EMBL/GenBank/DDBJ whole genome shotgun (WGS) entry which is preliminary data.</text>
</comment>
<dbReference type="InterPro" id="IPR050640">
    <property type="entry name" value="Bact_2-comp_sensor_kinase"/>
</dbReference>